<proteinExistence type="predicted"/>
<dbReference type="Proteomes" id="UP000192911">
    <property type="component" value="Unassembled WGS sequence"/>
</dbReference>
<reference evidence="2" key="1">
    <citation type="submission" date="2017-04" db="EMBL/GenBank/DDBJ databases">
        <authorList>
            <person name="Varghese N."/>
            <person name="Submissions S."/>
        </authorList>
    </citation>
    <scope>NUCLEOTIDE SEQUENCE [LARGE SCALE GENOMIC DNA]</scope>
    <source>
        <strain evidence="2">Ballard 720</strain>
    </source>
</reference>
<keyword evidence="2" id="KW-1185">Reference proteome</keyword>
<protein>
    <submittedName>
        <fullName evidence="1">Uncharacterized protein</fullName>
    </submittedName>
</protein>
<name>A0A1X7GYU2_TRICW</name>
<evidence type="ECO:0000313" key="2">
    <source>
        <dbReference type="Proteomes" id="UP000192911"/>
    </source>
</evidence>
<dbReference type="AlphaFoldDB" id="A0A1X7GYU2"/>
<dbReference type="RefSeq" id="WP_085230237.1">
    <property type="nucleotide sequence ID" value="NZ_BSQD01000017.1"/>
</dbReference>
<gene>
    <name evidence="1" type="ORF">SAMN06295900_11981</name>
</gene>
<sequence length="88" mass="9715">MKGNLVIVCRDQDAQAFDQLMAEYGAFQSRLSSTAWYLKLDAAPETVQEDIVARLGKYTTHYIFSADSVIYNTVDSEAAAALDALFAE</sequence>
<evidence type="ECO:0000313" key="1">
    <source>
        <dbReference type="EMBL" id="SMF76873.1"/>
    </source>
</evidence>
<accession>A0A1X7GYU2</accession>
<dbReference type="EMBL" id="FXAH01000019">
    <property type="protein sequence ID" value="SMF76873.1"/>
    <property type="molecule type" value="Genomic_DNA"/>
</dbReference>
<organism evidence="1 2">
    <name type="scientific">Trinickia caryophylli</name>
    <name type="common">Paraburkholderia caryophylli</name>
    <dbReference type="NCBI Taxonomy" id="28094"/>
    <lineage>
        <taxon>Bacteria</taxon>
        <taxon>Pseudomonadati</taxon>
        <taxon>Pseudomonadota</taxon>
        <taxon>Betaproteobacteria</taxon>
        <taxon>Burkholderiales</taxon>
        <taxon>Burkholderiaceae</taxon>
        <taxon>Trinickia</taxon>
    </lineage>
</organism>
<dbReference type="OrthoDB" id="9013685at2"/>
<dbReference type="GeneID" id="95551056"/>